<keyword evidence="7" id="KW-0479">Metal-binding</keyword>
<dbReference type="PANTHER" id="PTHR14155">
    <property type="entry name" value="RING FINGER DOMAIN-CONTAINING"/>
    <property type="match status" value="1"/>
</dbReference>
<accession>A0AAW1LGJ6</accession>
<dbReference type="Proteomes" id="UP001443914">
    <property type="component" value="Unassembled WGS sequence"/>
</dbReference>
<comment type="pathway">
    <text evidence="3">Protein modification; protein ubiquitination.</text>
</comment>
<dbReference type="AlphaFoldDB" id="A0AAW1LGJ6"/>
<keyword evidence="10" id="KW-0862">Zinc</keyword>
<evidence type="ECO:0000313" key="18">
    <source>
        <dbReference type="Proteomes" id="UP001443914"/>
    </source>
</evidence>
<evidence type="ECO:0000313" key="17">
    <source>
        <dbReference type="EMBL" id="KAK9732599.1"/>
    </source>
</evidence>
<evidence type="ECO:0000256" key="3">
    <source>
        <dbReference type="ARBA" id="ARBA00004906"/>
    </source>
</evidence>
<dbReference type="Pfam" id="PF13639">
    <property type="entry name" value="zf-RING_2"/>
    <property type="match status" value="1"/>
</dbReference>
<evidence type="ECO:0000256" key="12">
    <source>
        <dbReference type="ARBA" id="ARBA00023136"/>
    </source>
</evidence>
<keyword evidence="8 14" id="KW-0863">Zinc-finger</keyword>
<dbReference type="FunFam" id="3.30.40.10:FF:000187">
    <property type="entry name" value="E3 ubiquitin-protein ligase ATL6"/>
    <property type="match status" value="1"/>
</dbReference>
<comment type="caution">
    <text evidence="17">The sequence shown here is derived from an EMBL/GenBank/DDBJ whole genome shotgun (WGS) entry which is preliminary data.</text>
</comment>
<evidence type="ECO:0000256" key="14">
    <source>
        <dbReference type="PROSITE-ProRule" id="PRU00175"/>
    </source>
</evidence>
<evidence type="ECO:0000256" key="2">
    <source>
        <dbReference type="ARBA" id="ARBA00004167"/>
    </source>
</evidence>
<evidence type="ECO:0000256" key="11">
    <source>
        <dbReference type="ARBA" id="ARBA00022989"/>
    </source>
</evidence>
<evidence type="ECO:0000256" key="4">
    <source>
        <dbReference type="ARBA" id="ARBA00012483"/>
    </source>
</evidence>
<feature type="domain" description="RING-type" evidence="16">
    <location>
        <begin position="88"/>
        <end position="130"/>
    </location>
</feature>
<organism evidence="17 18">
    <name type="scientific">Saponaria officinalis</name>
    <name type="common">Common soapwort</name>
    <name type="synonym">Lychnis saponaria</name>
    <dbReference type="NCBI Taxonomy" id="3572"/>
    <lineage>
        <taxon>Eukaryota</taxon>
        <taxon>Viridiplantae</taxon>
        <taxon>Streptophyta</taxon>
        <taxon>Embryophyta</taxon>
        <taxon>Tracheophyta</taxon>
        <taxon>Spermatophyta</taxon>
        <taxon>Magnoliopsida</taxon>
        <taxon>eudicotyledons</taxon>
        <taxon>Gunneridae</taxon>
        <taxon>Pentapetalae</taxon>
        <taxon>Caryophyllales</taxon>
        <taxon>Caryophyllaceae</taxon>
        <taxon>Caryophylleae</taxon>
        <taxon>Saponaria</taxon>
    </lineage>
</organism>
<name>A0AAW1LGJ6_SAPOF</name>
<dbReference type="SUPFAM" id="SSF57850">
    <property type="entry name" value="RING/U-box"/>
    <property type="match status" value="1"/>
</dbReference>
<dbReference type="PROSITE" id="PS50089">
    <property type="entry name" value="ZF_RING_2"/>
    <property type="match status" value="1"/>
</dbReference>
<evidence type="ECO:0000259" key="16">
    <source>
        <dbReference type="PROSITE" id="PS50089"/>
    </source>
</evidence>
<feature type="transmembrane region" description="Helical" evidence="15">
    <location>
        <begin position="6"/>
        <end position="31"/>
    </location>
</feature>
<keyword evidence="5" id="KW-0808">Transferase</keyword>
<keyword evidence="12 15" id="KW-0472">Membrane</keyword>
<dbReference type="PANTHER" id="PTHR14155:SF610">
    <property type="entry name" value="OS01G0755700 PROTEIN"/>
    <property type="match status" value="1"/>
</dbReference>
<evidence type="ECO:0000256" key="10">
    <source>
        <dbReference type="ARBA" id="ARBA00022833"/>
    </source>
</evidence>
<evidence type="ECO:0000256" key="15">
    <source>
        <dbReference type="SAM" id="Phobius"/>
    </source>
</evidence>
<dbReference type="InterPro" id="IPR001841">
    <property type="entry name" value="Znf_RING"/>
</dbReference>
<dbReference type="InterPro" id="IPR053238">
    <property type="entry name" value="RING-H2_zinc_finger"/>
</dbReference>
<protein>
    <recommendedName>
        <fullName evidence="4">RING-type E3 ubiquitin transferase</fullName>
        <ecNumber evidence="4">2.3.2.27</ecNumber>
    </recommendedName>
</protein>
<dbReference type="EC" id="2.3.2.27" evidence="4"/>
<reference evidence="17" key="1">
    <citation type="submission" date="2024-03" db="EMBL/GenBank/DDBJ databases">
        <title>WGS assembly of Saponaria officinalis var. Norfolk2.</title>
        <authorList>
            <person name="Jenkins J."/>
            <person name="Shu S."/>
            <person name="Grimwood J."/>
            <person name="Barry K."/>
            <person name="Goodstein D."/>
            <person name="Schmutz J."/>
            <person name="Leebens-Mack J."/>
            <person name="Osbourn A."/>
        </authorList>
    </citation>
    <scope>NUCLEOTIDE SEQUENCE [LARGE SCALE GENOMIC DNA]</scope>
    <source>
        <strain evidence="17">JIC</strain>
    </source>
</reference>
<comment type="similarity">
    <text evidence="13">Belongs to the RING-type zinc finger family. ATL subfamily.</text>
</comment>
<dbReference type="GO" id="GO:0016020">
    <property type="term" value="C:membrane"/>
    <property type="evidence" value="ECO:0007669"/>
    <property type="project" value="UniProtKB-SubCell"/>
</dbReference>
<evidence type="ECO:0000256" key="13">
    <source>
        <dbReference type="ARBA" id="ARBA00024209"/>
    </source>
</evidence>
<evidence type="ECO:0000256" key="6">
    <source>
        <dbReference type="ARBA" id="ARBA00022692"/>
    </source>
</evidence>
<evidence type="ECO:0000256" key="8">
    <source>
        <dbReference type="ARBA" id="ARBA00022771"/>
    </source>
</evidence>
<keyword evidence="11 15" id="KW-1133">Transmembrane helix</keyword>
<dbReference type="SMART" id="SM00184">
    <property type="entry name" value="RING"/>
    <property type="match status" value="1"/>
</dbReference>
<comment type="catalytic activity">
    <reaction evidence="1">
        <text>S-ubiquitinyl-[E2 ubiquitin-conjugating enzyme]-L-cysteine + [acceptor protein]-L-lysine = [E2 ubiquitin-conjugating enzyme]-L-cysteine + N(6)-ubiquitinyl-[acceptor protein]-L-lysine.</text>
        <dbReference type="EC" id="2.3.2.27"/>
    </reaction>
</comment>
<comment type="subcellular location">
    <subcellularLocation>
        <location evidence="2">Membrane</location>
        <topology evidence="2">Single-pass membrane protein</topology>
    </subcellularLocation>
</comment>
<keyword evidence="9" id="KW-0833">Ubl conjugation pathway</keyword>
<dbReference type="InterPro" id="IPR013083">
    <property type="entry name" value="Znf_RING/FYVE/PHD"/>
</dbReference>
<evidence type="ECO:0000256" key="5">
    <source>
        <dbReference type="ARBA" id="ARBA00022679"/>
    </source>
</evidence>
<evidence type="ECO:0000256" key="7">
    <source>
        <dbReference type="ARBA" id="ARBA00022723"/>
    </source>
</evidence>
<sequence>MEQSLLLHWIIFFLIWATIITVVTVFLIFVLTRWCNNRRVDNMDAVSLQLEALSCMPRGIDPTVVETFPKFTYNLARGRKQCRGMLVCVICLGVFKEDETLRSMPKCGHVFHSDCVDSWLKSHATCPCCRANLCPKLNGSSGLSSGFVRLI</sequence>
<gene>
    <name evidence="17" type="ORF">RND81_04G009000</name>
</gene>
<dbReference type="EMBL" id="JBDFQZ010000004">
    <property type="protein sequence ID" value="KAK9732599.1"/>
    <property type="molecule type" value="Genomic_DNA"/>
</dbReference>
<keyword evidence="6 15" id="KW-0812">Transmembrane</keyword>
<evidence type="ECO:0000256" key="1">
    <source>
        <dbReference type="ARBA" id="ARBA00000900"/>
    </source>
</evidence>
<dbReference type="GO" id="GO:0061630">
    <property type="term" value="F:ubiquitin protein ligase activity"/>
    <property type="evidence" value="ECO:0007669"/>
    <property type="project" value="UniProtKB-EC"/>
</dbReference>
<evidence type="ECO:0000256" key="9">
    <source>
        <dbReference type="ARBA" id="ARBA00022786"/>
    </source>
</evidence>
<dbReference type="Gene3D" id="3.30.40.10">
    <property type="entry name" value="Zinc/RING finger domain, C3HC4 (zinc finger)"/>
    <property type="match status" value="1"/>
</dbReference>
<dbReference type="GO" id="GO:0008270">
    <property type="term" value="F:zinc ion binding"/>
    <property type="evidence" value="ECO:0007669"/>
    <property type="project" value="UniProtKB-KW"/>
</dbReference>
<proteinExistence type="inferred from homology"/>
<keyword evidence="18" id="KW-1185">Reference proteome</keyword>